<comment type="similarity">
    <text evidence="3">Belongs to the SRP72 family.</text>
</comment>
<feature type="domain" description="Signal recognition particle SRP72 subunit RNA-binding" evidence="10">
    <location>
        <begin position="624"/>
        <end position="675"/>
    </location>
</feature>
<dbReference type="Pfam" id="PF08492">
    <property type="entry name" value="SRP72"/>
    <property type="match status" value="1"/>
</dbReference>
<dbReference type="SUPFAM" id="SSF48452">
    <property type="entry name" value="TPR-like"/>
    <property type="match status" value="1"/>
</dbReference>
<dbReference type="InterPro" id="IPR013699">
    <property type="entry name" value="Signal_recog_part_SRP72_RNA-bd"/>
</dbReference>
<feature type="compositionally biased region" description="Basic residues" evidence="9">
    <location>
        <begin position="673"/>
        <end position="682"/>
    </location>
</feature>
<dbReference type="GO" id="GO:0005786">
    <property type="term" value="C:signal recognition particle, endoplasmic reticulum targeting"/>
    <property type="evidence" value="ECO:0007669"/>
    <property type="project" value="UniProtKB-KW"/>
</dbReference>
<evidence type="ECO:0000256" key="3">
    <source>
        <dbReference type="ARBA" id="ARBA00007676"/>
    </source>
</evidence>
<dbReference type="GO" id="GO:0008312">
    <property type="term" value="F:7S RNA binding"/>
    <property type="evidence" value="ECO:0007669"/>
    <property type="project" value="InterPro"/>
</dbReference>
<dbReference type="PANTHER" id="PTHR14094:SF9">
    <property type="entry name" value="SIGNAL RECOGNITION PARTICLE SUBUNIT SRP72"/>
    <property type="match status" value="1"/>
</dbReference>
<dbReference type="InterPro" id="IPR011990">
    <property type="entry name" value="TPR-like_helical_dom_sf"/>
</dbReference>
<evidence type="ECO:0000256" key="5">
    <source>
        <dbReference type="ARBA" id="ARBA00022490"/>
    </source>
</evidence>
<feature type="region of interest" description="Disordered" evidence="9">
    <location>
        <begin position="1"/>
        <end position="57"/>
    </location>
</feature>
<comment type="caution">
    <text evidence="11">The sequence shown here is derived from an EMBL/GenBank/DDBJ whole genome shotgun (WGS) entry which is preliminary data.</text>
</comment>
<gene>
    <name evidence="11" type="ORF">GTA08_BOTSDO00609</name>
</gene>
<protein>
    <recommendedName>
        <fullName evidence="4">Signal recognition particle subunit SRP72</fullName>
    </recommendedName>
</protein>
<evidence type="ECO:0000256" key="1">
    <source>
        <dbReference type="ARBA" id="ARBA00004240"/>
    </source>
</evidence>
<dbReference type="GO" id="GO:0043022">
    <property type="term" value="F:ribosome binding"/>
    <property type="evidence" value="ECO:0007669"/>
    <property type="project" value="TreeGrafter"/>
</dbReference>
<keyword evidence="8" id="KW-0687">Ribonucleoprotein</keyword>
<sequence length="722" mass="78064">MPRTSPHRPPDPTTAVPKTPWISRPSPHSTAASPTFDSHGRPLNPPPSPPPTMAASTGNSLAALLSQTHLDDHDEILKAANNHLTKSKNDLDAQHVRTVALLKLDRFDDALHQIEQGGDKLKKKAAVEYAYALYKTGKLQDAANVAAEAVNSGRGAHHVLAQATYRAEDFARAAEVYQDLATRPQDGEGFEHYNDLRINSLAVDAQLQWKGQGNLARRIKPDREDMEAFETAYNAACNSIARGELGQGEVLLKRARDLCLASEDLSDEDKKVEVMSILIQQLYVLHKLGKFDEASKLAEEVSMKEYGQCTLDTGLLSLIDKSIPDLSTRHIAHVNNLARTTDDRNPYLSSRQMQTSSKLPVSDKPFAFQSSILDHNDQVMGLSANKHKGVASTTLHKIASEPPATTSPAITTLSVLNAAAHAKGASGKAAIKELLPLVNKRPYDVGLALVVVQIYVRDGNYGAATPLLENFLVRLENTGKPEDLATRYAPGLVATLVALYTHAGRRSSARNELAKAANYWLNSQSSNPPASLLRAAGAALLESSKPADLEQAGQIFSSLLTHEPSDRGAAAGLVAAYASTHPEKVQAEQLDALTPIPRLVTDIDTDALEKAGVATNAPSQQQQASAKRAAPKDRHAEEGRNKKIRKSRTPKGFDPNKKVDPERWLPLKDRSYYKPKGRKGKLRQAGLTQGGVVEEKPQQQQQVSGGGGGGGGANKKKKKGKR</sequence>
<feature type="compositionally biased region" description="Low complexity" evidence="9">
    <location>
        <begin position="617"/>
        <end position="628"/>
    </location>
</feature>
<evidence type="ECO:0000256" key="2">
    <source>
        <dbReference type="ARBA" id="ARBA00004496"/>
    </source>
</evidence>
<organism evidence="11 12">
    <name type="scientific">Botryosphaeria dothidea</name>
    <dbReference type="NCBI Taxonomy" id="55169"/>
    <lineage>
        <taxon>Eukaryota</taxon>
        <taxon>Fungi</taxon>
        <taxon>Dikarya</taxon>
        <taxon>Ascomycota</taxon>
        <taxon>Pezizomycotina</taxon>
        <taxon>Dothideomycetes</taxon>
        <taxon>Dothideomycetes incertae sedis</taxon>
        <taxon>Botryosphaeriales</taxon>
        <taxon>Botryosphaeriaceae</taxon>
        <taxon>Botryosphaeria</taxon>
    </lineage>
</organism>
<feature type="compositionally biased region" description="Basic and acidic residues" evidence="9">
    <location>
        <begin position="654"/>
        <end position="672"/>
    </location>
</feature>
<name>A0A8H4NBH9_9PEZI</name>
<keyword evidence="12" id="KW-1185">Reference proteome</keyword>
<evidence type="ECO:0000259" key="10">
    <source>
        <dbReference type="Pfam" id="PF08492"/>
    </source>
</evidence>
<evidence type="ECO:0000313" key="11">
    <source>
        <dbReference type="EMBL" id="KAF4312926.1"/>
    </source>
</evidence>
<feature type="compositionally biased region" description="Pro residues" evidence="9">
    <location>
        <begin position="43"/>
        <end position="52"/>
    </location>
</feature>
<evidence type="ECO:0000313" key="12">
    <source>
        <dbReference type="Proteomes" id="UP000572817"/>
    </source>
</evidence>
<feature type="compositionally biased region" description="Gly residues" evidence="9">
    <location>
        <begin position="704"/>
        <end position="713"/>
    </location>
</feature>
<dbReference type="Gene3D" id="1.25.40.10">
    <property type="entry name" value="Tetratricopeptide repeat domain"/>
    <property type="match status" value="1"/>
</dbReference>
<dbReference type="PIRSF" id="PIRSF038922">
    <property type="entry name" value="SRP72"/>
    <property type="match status" value="1"/>
</dbReference>
<keyword evidence="6" id="KW-0256">Endoplasmic reticulum</keyword>
<dbReference type="GO" id="GO:0006614">
    <property type="term" value="P:SRP-dependent cotranslational protein targeting to membrane"/>
    <property type="evidence" value="ECO:0007669"/>
    <property type="project" value="InterPro"/>
</dbReference>
<dbReference type="OrthoDB" id="5421607at2759"/>
<dbReference type="AlphaFoldDB" id="A0A8H4NBH9"/>
<proteinExistence type="inferred from homology"/>
<dbReference type="InterPro" id="IPR031545">
    <property type="entry name" value="SRP72_TPR-like"/>
</dbReference>
<keyword evidence="5" id="KW-0963">Cytoplasm</keyword>
<dbReference type="InterPro" id="IPR026270">
    <property type="entry name" value="SRP72"/>
</dbReference>
<evidence type="ECO:0000256" key="9">
    <source>
        <dbReference type="SAM" id="MobiDB-lite"/>
    </source>
</evidence>
<dbReference type="GO" id="GO:0005783">
    <property type="term" value="C:endoplasmic reticulum"/>
    <property type="evidence" value="ECO:0007669"/>
    <property type="project" value="UniProtKB-SubCell"/>
</dbReference>
<dbReference type="Pfam" id="PF17004">
    <property type="entry name" value="SRP_TPR_like"/>
    <property type="match status" value="1"/>
</dbReference>
<reference evidence="11" key="1">
    <citation type="submission" date="2020-04" db="EMBL/GenBank/DDBJ databases">
        <title>Genome Assembly and Annotation of Botryosphaeria dothidea sdau 11-99, a Latent Pathogen of Apple Fruit Ring Rot in China.</title>
        <authorList>
            <person name="Yu C."/>
            <person name="Diao Y."/>
            <person name="Lu Q."/>
            <person name="Zhao J."/>
            <person name="Cui S."/>
            <person name="Peng C."/>
            <person name="He B."/>
            <person name="Liu H."/>
        </authorList>
    </citation>
    <scope>NUCLEOTIDE SEQUENCE [LARGE SCALE GENOMIC DNA]</scope>
    <source>
        <strain evidence="11">Sdau11-99</strain>
    </source>
</reference>
<dbReference type="Proteomes" id="UP000572817">
    <property type="component" value="Unassembled WGS sequence"/>
</dbReference>
<evidence type="ECO:0000256" key="8">
    <source>
        <dbReference type="ARBA" id="ARBA00023274"/>
    </source>
</evidence>
<dbReference type="EMBL" id="WWBZ02000001">
    <property type="protein sequence ID" value="KAF4312926.1"/>
    <property type="molecule type" value="Genomic_DNA"/>
</dbReference>
<evidence type="ECO:0000256" key="6">
    <source>
        <dbReference type="ARBA" id="ARBA00022824"/>
    </source>
</evidence>
<accession>A0A8H4NBH9</accession>
<dbReference type="PANTHER" id="PTHR14094">
    <property type="entry name" value="SIGNAL RECOGNITION PARTICLE 72"/>
    <property type="match status" value="1"/>
</dbReference>
<evidence type="ECO:0000256" key="4">
    <source>
        <dbReference type="ARBA" id="ARBA00018350"/>
    </source>
</evidence>
<feature type="compositionally biased region" description="Basic and acidic residues" evidence="9">
    <location>
        <begin position="630"/>
        <end position="641"/>
    </location>
</feature>
<feature type="compositionally biased region" description="Polar residues" evidence="9">
    <location>
        <begin position="26"/>
        <end position="36"/>
    </location>
</feature>
<keyword evidence="7" id="KW-0733">Signal recognition particle</keyword>
<feature type="region of interest" description="Disordered" evidence="9">
    <location>
        <begin position="613"/>
        <end position="722"/>
    </location>
</feature>
<evidence type="ECO:0000256" key="7">
    <source>
        <dbReference type="ARBA" id="ARBA00023135"/>
    </source>
</evidence>
<comment type="subcellular location">
    <subcellularLocation>
        <location evidence="2">Cytoplasm</location>
    </subcellularLocation>
    <subcellularLocation>
        <location evidence="1">Endoplasmic reticulum</location>
    </subcellularLocation>
</comment>
<dbReference type="FunFam" id="1.25.40.10:FF:000512">
    <property type="entry name" value="Signal recognition particle subunit SRP72"/>
    <property type="match status" value="1"/>
</dbReference>